<feature type="repeat" description="TPR" evidence="1">
    <location>
        <begin position="490"/>
        <end position="523"/>
    </location>
</feature>
<evidence type="ECO:0000256" key="2">
    <source>
        <dbReference type="SAM" id="Coils"/>
    </source>
</evidence>
<dbReference type="Gene3D" id="1.25.40.10">
    <property type="entry name" value="Tetratricopeptide repeat domain"/>
    <property type="match status" value="1"/>
</dbReference>
<comment type="caution">
    <text evidence="3">The sequence shown here is derived from an EMBL/GenBank/DDBJ whole genome shotgun (WGS) entry which is preliminary data.</text>
</comment>
<dbReference type="Proteomes" id="UP001597301">
    <property type="component" value="Unassembled WGS sequence"/>
</dbReference>
<keyword evidence="2" id="KW-0175">Coiled coil</keyword>
<evidence type="ECO:0000313" key="3">
    <source>
        <dbReference type="EMBL" id="MFD1708889.1"/>
    </source>
</evidence>
<keyword evidence="4" id="KW-1185">Reference proteome</keyword>
<dbReference type="Gene3D" id="3.10.450.50">
    <property type="match status" value="1"/>
</dbReference>
<protein>
    <submittedName>
        <fullName evidence="3">SEC-C metal-binding domain-containing protein</fullName>
    </submittedName>
</protein>
<name>A0ABW4KM99_9BACI</name>
<evidence type="ECO:0000256" key="1">
    <source>
        <dbReference type="PROSITE-ProRule" id="PRU00339"/>
    </source>
</evidence>
<sequence>MNVERNHPCPCGSGKKYKRCCMNNNIISFGQMINRELNVLREELMHDFDSNHPERFFKTLDRMTFTLHLDDLPEEDHKLASVFLIMWMIFHEDFGSKAAAEWFIEKKRGEVRPAAFSLLKKWAGTPPSLSRVVRLIDAEWLEVEDYFTGQKKKVKLDEEWPELEEGNYLLGFLLPYSSFETYLLTFLDFSEEMAGYFDLHVKKAFENSKFEDHREFMIEIFPSLIKAFFKDEPEMIWTDPLYKDVAEIFEEVFVDLEGEAETLADLSVTLWNTYCLQKEPRLRKPDVYAAGLHYFMSQNFPLHNDYTQNELAEMYEVSVSSIRKALGKMEDPLHSILEIGQEFAERLAAEKEIPFHPGLMEKEMAALTKVLEEQNFASDEERNAFVSELINSGGPDTIDESEKDQAQNLVYEATMASSGRKRRELAEQALNIDKTCVDAYIILGEETPNIKEALHYFERGMLIGEKELGADFFEEMKGHFWGFVETRPFMRAKYNYAAALELTDELEEAKKQYEEILELNEQDNLGVRYQLFNLYIELEEYQNACSILKKYEEFGIASWSYNELLLEYLLNGPSGNLKELYERAKKTNRHVVDYLTGKKRLPSSAPINYSNGSKEEAQIYVIESGYLWPDNLIEWMNGED</sequence>
<dbReference type="SUPFAM" id="SSF48452">
    <property type="entry name" value="TPR-like"/>
    <property type="match status" value="1"/>
</dbReference>
<dbReference type="Pfam" id="PF02810">
    <property type="entry name" value="SEC-C"/>
    <property type="match status" value="1"/>
</dbReference>
<dbReference type="InterPro" id="IPR004027">
    <property type="entry name" value="SEC_C_motif"/>
</dbReference>
<organism evidence="3 4">
    <name type="scientific">Siminovitchia sediminis</name>
    <dbReference type="NCBI Taxonomy" id="1274353"/>
    <lineage>
        <taxon>Bacteria</taxon>
        <taxon>Bacillati</taxon>
        <taxon>Bacillota</taxon>
        <taxon>Bacilli</taxon>
        <taxon>Bacillales</taxon>
        <taxon>Bacillaceae</taxon>
        <taxon>Siminovitchia</taxon>
    </lineage>
</organism>
<proteinExistence type="predicted"/>
<keyword evidence="1" id="KW-0802">TPR repeat</keyword>
<dbReference type="PROSITE" id="PS50005">
    <property type="entry name" value="TPR"/>
    <property type="match status" value="1"/>
</dbReference>
<reference evidence="4" key="1">
    <citation type="journal article" date="2019" name="Int. J. Syst. Evol. Microbiol.">
        <title>The Global Catalogue of Microorganisms (GCM) 10K type strain sequencing project: providing services to taxonomists for standard genome sequencing and annotation.</title>
        <authorList>
            <consortium name="The Broad Institute Genomics Platform"/>
            <consortium name="The Broad Institute Genome Sequencing Center for Infectious Disease"/>
            <person name="Wu L."/>
            <person name="Ma J."/>
        </authorList>
    </citation>
    <scope>NUCLEOTIDE SEQUENCE [LARGE SCALE GENOMIC DNA]</scope>
    <source>
        <strain evidence="4">CGMCC 1.12295</strain>
    </source>
</reference>
<dbReference type="SUPFAM" id="SSF103642">
    <property type="entry name" value="Sec-C motif"/>
    <property type="match status" value="1"/>
</dbReference>
<dbReference type="InterPro" id="IPR011990">
    <property type="entry name" value="TPR-like_helical_dom_sf"/>
</dbReference>
<accession>A0ABW4KM99</accession>
<feature type="coiled-coil region" evidence="2">
    <location>
        <begin position="496"/>
        <end position="523"/>
    </location>
</feature>
<dbReference type="EMBL" id="JBHUEO010000121">
    <property type="protein sequence ID" value="MFD1708889.1"/>
    <property type="molecule type" value="Genomic_DNA"/>
</dbReference>
<gene>
    <name evidence="3" type="ORF">ACFSCZ_19680</name>
</gene>
<dbReference type="RefSeq" id="WP_380776750.1">
    <property type="nucleotide sequence ID" value="NZ_JBHUEO010000121.1"/>
</dbReference>
<evidence type="ECO:0000313" key="4">
    <source>
        <dbReference type="Proteomes" id="UP001597301"/>
    </source>
</evidence>
<dbReference type="InterPro" id="IPR019734">
    <property type="entry name" value="TPR_rpt"/>
</dbReference>